<evidence type="ECO:0000313" key="5">
    <source>
        <dbReference type="EMBL" id="KIM98704.1"/>
    </source>
</evidence>
<keyword evidence="6" id="KW-1185">Reference proteome</keyword>
<dbReference type="EMBL" id="KN832880">
    <property type="protein sequence ID" value="KIM98704.1"/>
    <property type="molecule type" value="Genomic_DNA"/>
</dbReference>
<dbReference type="OrthoDB" id="16820at2759"/>
<evidence type="ECO:0000259" key="4">
    <source>
        <dbReference type="Pfam" id="PF01494"/>
    </source>
</evidence>
<keyword evidence="2" id="KW-0274">FAD</keyword>
<feature type="domain" description="FAD-binding" evidence="4">
    <location>
        <begin position="5"/>
        <end position="67"/>
    </location>
</feature>
<organism evidence="5 6">
    <name type="scientific">Oidiodendron maius (strain Zn)</name>
    <dbReference type="NCBI Taxonomy" id="913774"/>
    <lineage>
        <taxon>Eukaryota</taxon>
        <taxon>Fungi</taxon>
        <taxon>Dikarya</taxon>
        <taxon>Ascomycota</taxon>
        <taxon>Pezizomycotina</taxon>
        <taxon>Leotiomycetes</taxon>
        <taxon>Leotiomycetes incertae sedis</taxon>
        <taxon>Myxotrichaceae</taxon>
        <taxon>Oidiodendron</taxon>
    </lineage>
</organism>
<dbReference type="GO" id="GO:0016491">
    <property type="term" value="F:oxidoreductase activity"/>
    <property type="evidence" value="ECO:0007669"/>
    <property type="project" value="UniProtKB-KW"/>
</dbReference>
<dbReference type="STRING" id="913774.A0A0C3H5Z3"/>
<dbReference type="Gene3D" id="3.50.50.60">
    <property type="entry name" value="FAD/NAD(P)-binding domain"/>
    <property type="match status" value="1"/>
</dbReference>
<keyword evidence="3" id="KW-0560">Oxidoreductase</keyword>
<keyword evidence="1" id="KW-0285">Flavoprotein</keyword>
<evidence type="ECO:0000313" key="6">
    <source>
        <dbReference type="Proteomes" id="UP000054321"/>
    </source>
</evidence>
<accession>A0A0C3H5Z3</accession>
<dbReference type="Pfam" id="PF01494">
    <property type="entry name" value="FAD_binding_3"/>
    <property type="match status" value="1"/>
</dbReference>
<gene>
    <name evidence="5" type="ORF">OIDMADRAFT_57049</name>
</gene>
<dbReference type="InParanoid" id="A0A0C3H5Z3"/>
<reference evidence="5 6" key="1">
    <citation type="submission" date="2014-04" db="EMBL/GenBank/DDBJ databases">
        <authorList>
            <consortium name="DOE Joint Genome Institute"/>
            <person name="Kuo A."/>
            <person name="Martino E."/>
            <person name="Perotto S."/>
            <person name="Kohler A."/>
            <person name="Nagy L.G."/>
            <person name="Floudas D."/>
            <person name="Copeland A."/>
            <person name="Barry K.W."/>
            <person name="Cichocki N."/>
            <person name="Veneault-Fourrey C."/>
            <person name="LaButti K."/>
            <person name="Lindquist E.A."/>
            <person name="Lipzen A."/>
            <person name="Lundell T."/>
            <person name="Morin E."/>
            <person name="Murat C."/>
            <person name="Sun H."/>
            <person name="Tunlid A."/>
            <person name="Henrissat B."/>
            <person name="Grigoriev I.V."/>
            <person name="Hibbett D.S."/>
            <person name="Martin F."/>
            <person name="Nordberg H.P."/>
            <person name="Cantor M.N."/>
            <person name="Hua S.X."/>
        </authorList>
    </citation>
    <scope>NUCLEOTIDE SEQUENCE [LARGE SCALE GENOMIC DNA]</scope>
    <source>
        <strain evidence="5 6">Zn</strain>
    </source>
</reference>
<sequence>MHFGTVAIIGAGLSSLSLALFLKQHNIQRTIYELRSPNVTTASALMLSLNALRSWDAVGLYGRIKMERWHFRAGSFRNSQHELIDSYEFGNVDKYGYDCLRVYRQVI</sequence>
<proteinExistence type="predicted"/>
<dbReference type="SUPFAM" id="SSF51905">
    <property type="entry name" value="FAD/NAD(P)-binding domain"/>
    <property type="match status" value="1"/>
</dbReference>
<protein>
    <recommendedName>
        <fullName evidence="4">FAD-binding domain-containing protein</fullName>
    </recommendedName>
</protein>
<dbReference type="InterPro" id="IPR036188">
    <property type="entry name" value="FAD/NAD-bd_sf"/>
</dbReference>
<dbReference type="HOGENOM" id="CLU_2210744_0_0_1"/>
<dbReference type="InterPro" id="IPR002938">
    <property type="entry name" value="FAD-bd"/>
</dbReference>
<reference evidence="6" key="2">
    <citation type="submission" date="2015-01" db="EMBL/GenBank/DDBJ databases">
        <title>Evolutionary Origins and Diversification of the Mycorrhizal Mutualists.</title>
        <authorList>
            <consortium name="DOE Joint Genome Institute"/>
            <consortium name="Mycorrhizal Genomics Consortium"/>
            <person name="Kohler A."/>
            <person name="Kuo A."/>
            <person name="Nagy L.G."/>
            <person name="Floudas D."/>
            <person name="Copeland A."/>
            <person name="Barry K.W."/>
            <person name="Cichocki N."/>
            <person name="Veneault-Fourrey C."/>
            <person name="LaButti K."/>
            <person name="Lindquist E.A."/>
            <person name="Lipzen A."/>
            <person name="Lundell T."/>
            <person name="Morin E."/>
            <person name="Murat C."/>
            <person name="Riley R."/>
            <person name="Ohm R."/>
            <person name="Sun H."/>
            <person name="Tunlid A."/>
            <person name="Henrissat B."/>
            <person name="Grigoriev I.V."/>
            <person name="Hibbett D.S."/>
            <person name="Martin F."/>
        </authorList>
    </citation>
    <scope>NUCLEOTIDE SEQUENCE [LARGE SCALE GENOMIC DNA]</scope>
    <source>
        <strain evidence="6">Zn</strain>
    </source>
</reference>
<name>A0A0C3H5Z3_OIDMZ</name>
<evidence type="ECO:0000256" key="3">
    <source>
        <dbReference type="ARBA" id="ARBA00023002"/>
    </source>
</evidence>
<dbReference type="AlphaFoldDB" id="A0A0C3H5Z3"/>
<dbReference type="GO" id="GO:0071949">
    <property type="term" value="F:FAD binding"/>
    <property type="evidence" value="ECO:0007669"/>
    <property type="project" value="InterPro"/>
</dbReference>
<evidence type="ECO:0000256" key="2">
    <source>
        <dbReference type="ARBA" id="ARBA00022827"/>
    </source>
</evidence>
<evidence type="ECO:0000256" key="1">
    <source>
        <dbReference type="ARBA" id="ARBA00022630"/>
    </source>
</evidence>
<dbReference type="Proteomes" id="UP000054321">
    <property type="component" value="Unassembled WGS sequence"/>
</dbReference>